<protein>
    <submittedName>
        <fullName evidence="1">Enoyl-CoA hydratase</fullName>
    </submittedName>
</protein>
<reference evidence="1 2" key="1">
    <citation type="journal article" date="2015" name="Stand. Genomic Sci.">
        <title>Genomic Encyclopedia of Bacterial and Archaeal Type Strains, Phase III: the genomes of soil and plant-associated and newly described type strains.</title>
        <authorList>
            <person name="Whitman W.B."/>
            <person name="Woyke T."/>
            <person name="Klenk H.P."/>
            <person name="Zhou Y."/>
            <person name="Lilburn T.G."/>
            <person name="Beck B.J."/>
            <person name="De Vos P."/>
            <person name="Vandamme P."/>
            <person name="Eisen J.A."/>
            <person name="Garrity G."/>
            <person name="Hugenholtz P."/>
            <person name="Kyrpides N.C."/>
        </authorList>
    </citation>
    <scope>NUCLEOTIDE SEQUENCE [LARGE SCALE GENOMIC DNA]</scope>
    <source>
        <strain evidence="1 2">CGMCC 1.7748</strain>
    </source>
</reference>
<dbReference type="NCBIfam" id="NF006140">
    <property type="entry name" value="PRK08290.1"/>
    <property type="match status" value="1"/>
</dbReference>
<proteinExistence type="predicted"/>
<dbReference type="SUPFAM" id="SSF52096">
    <property type="entry name" value="ClpP/crotonase"/>
    <property type="match status" value="1"/>
</dbReference>
<dbReference type="Pfam" id="PF00378">
    <property type="entry name" value="ECH_1"/>
    <property type="match status" value="1"/>
</dbReference>
<dbReference type="GO" id="GO:0003824">
    <property type="term" value="F:catalytic activity"/>
    <property type="evidence" value="ECO:0007669"/>
    <property type="project" value="UniProtKB-ARBA"/>
</dbReference>
<evidence type="ECO:0000313" key="1">
    <source>
        <dbReference type="EMBL" id="TWH93649.1"/>
    </source>
</evidence>
<accession>A0A562KDZ6</accession>
<dbReference type="CDD" id="cd06558">
    <property type="entry name" value="crotonase-like"/>
    <property type="match status" value="1"/>
</dbReference>
<dbReference type="EMBL" id="VLKK01000006">
    <property type="protein sequence ID" value="TWH93649.1"/>
    <property type="molecule type" value="Genomic_DNA"/>
</dbReference>
<dbReference type="PANTHER" id="PTHR11941">
    <property type="entry name" value="ENOYL-COA HYDRATASE-RELATED"/>
    <property type="match status" value="1"/>
</dbReference>
<name>A0A562KDZ6_SPHWJ</name>
<gene>
    <name evidence="1" type="ORF">IQ35_01858</name>
</gene>
<evidence type="ECO:0000313" key="2">
    <source>
        <dbReference type="Proteomes" id="UP000316624"/>
    </source>
</evidence>
<comment type="caution">
    <text evidence="1">The sequence shown here is derived from an EMBL/GenBank/DDBJ whole genome shotgun (WGS) entry which is preliminary data.</text>
</comment>
<keyword evidence="2" id="KW-1185">Reference proteome</keyword>
<dbReference type="Gene3D" id="3.90.226.10">
    <property type="entry name" value="2-enoyl-CoA Hydratase, Chain A, domain 1"/>
    <property type="match status" value="1"/>
</dbReference>
<dbReference type="Proteomes" id="UP000316624">
    <property type="component" value="Unassembled WGS sequence"/>
</dbReference>
<dbReference type="GO" id="GO:0006635">
    <property type="term" value="P:fatty acid beta-oxidation"/>
    <property type="evidence" value="ECO:0007669"/>
    <property type="project" value="TreeGrafter"/>
</dbReference>
<dbReference type="AlphaFoldDB" id="A0A562KDZ6"/>
<dbReference type="InterPro" id="IPR001753">
    <property type="entry name" value="Enoyl-CoA_hydra/iso"/>
</dbReference>
<dbReference type="PANTHER" id="PTHR11941:SF124">
    <property type="entry name" value="ENOYL-COA HYDRATASE ECHA13-RELATED"/>
    <property type="match status" value="1"/>
</dbReference>
<organism evidence="1 2">
    <name type="scientific">Sphingobium wenxiniae (strain DSM 21828 / CGMCC 1.7748 / JZ-1)</name>
    <dbReference type="NCBI Taxonomy" id="595605"/>
    <lineage>
        <taxon>Bacteria</taxon>
        <taxon>Pseudomonadati</taxon>
        <taxon>Pseudomonadota</taxon>
        <taxon>Alphaproteobacteria</taxon>
        <taxon>Sphingomonadales</taxon>
        <taxon>Sphingomonadaceae</taxon>
        <taxon>Sphingobium</taxon>
    </lineage>
</organism>
<dbReference type="InterPro" id="IPR029045">
    <property type="entry name" value="ClpP/crotonase-like_dom_sf"/>
</dbReference>
<sequence length="276" mass="30391">MSYIMYEVRDRVAIVTINRPEAGNAQNAALLKELDETYAKAVEDEGVRVIVLRTEGKHFSTGHDIAPAVLEEEPWKSMFDDVSQTGLLRMYDWESAHYFGYSRRWRDIPKPTIASVQGACVAAGLMLCWPMDIIIAADDARFSDPVARMGIGGVEYQGHAWEWGARKAKEMLFTAGWMGAEEAQRLGMINRIVPRAELDDATFALASQIAQMPPHAMRMAKRAVNAVLDAQGQHQALDFGFQTHSLGHANAWATHGQVTTAGLAEMTKGNKAAEGA</sequence>